<dbReference type="Gene3D" id="3.40.630.30">
    <property type="match status" value="1"/>
</dbReference>
<feature type="active site" description="Proton acceptor" evidence="1">
    <location>
        <position position="17"/>
    </location>
</feature>
<evidence type="ECO:0000313" key="4">
    <source>
        <dbReference type="EMBL" id="MDC5743129.1"/>
    </source>
</evidence>
<dbReference type="GO" id="GO:0016758">
    <property type="term" value="F:hexosyltransferase activity"/>
    <property type="evidence" value="ECO:0007669"/>
    <property type="project" value="InterPro"/>
</dbReference>
<evidence type="ECO:0000313" key="8">
    <source>
        <dbReference type="Proteomes" id="UP000501443"/>
    </source>
</evidence>
<dbReference type="EMBL" id="CP053541">
    <property type="protein sequence ID" value="QJY37756.1"/>
    <property type="molecule type" value="Genomic_DNA"/>
</dbReference>
<dbReference type="Pfam" id="PF13302">
    <property type="entry name" value="Acetyltransf_3"/>
    <property type="match status" value="1"/>
</dbReference>
<evidence type="ECO:0000313" key="5">
    <source>
        <dbReference type="EMBL" id="OAM99052.1"/>
    </source>
</evidence>
<dbReference type="AlphaFoldDB" id="A0A178JA78"/>
<dbReference type="InterPro" id="IPR020023">
    <property type="entry name" value="PseG"/>
</dbReference>
<evidence type="ECO:0000313" key="9">
    <source>
        <dbReference type="Proteomes" id="UP001150001"/>
    </source>
</evidence>
<evidence type="ECO:0000256" key="2">
    <source>
        <dbReference type="PIRSR" id="PIRSR620023-2"/>
    </source>
</evidence>
<protein>
    <submittedName>
        <fullName evidence="5">UDP-2,4-diacetamido-2,4, 6-trideoxy-beta-L-altropyranose hydrolase</fullName>
        <ecNumber evidence="4">3.6.1.57</ecNumber>
    </submittedName>
</protein>
<dbReference type="SUPFAM" id="SSF53756">
    <property type="entry name" value="UDP-Glycosyltransferase/glycogen phosphorylase"/>
    <property type="match status" value="1"/>
</dbReference>
<name>A0A178JA78_9VIBR</name>
<reference evidence="6 8" key="2">
    <citation type="submission" date="2020-05" db="EMBL/GenBank/DDBJ databases">
        <title>First description outside Europe of the emergent pathogen for shellfish aquaculture Vibrio europaeus.</title>
        <authorList>
            <person name="Dubert J."/>
            <person name="Rojas R."/>
        </authorList>
    </citation>
    <scope>NUCLEOTIDE SEQUENCE [LARGE SCALE GENOMIC DNA]</scope>
    <source>
        <strain evidence="6 8">NPI-1</strain>
    </source>
</reference>
<dbReference type="NCBIfam" id="TIGR03590">
    <property type="entry name" value="PseG"/>
    <property type="match status" value="1"/>
</dbReference>
<dbReference type="PROSITE" id="PS51186">
    <property type="entry name" value="GNAT"/>
    <property type="match status" value="1"/>
</dbReference>
<evidence type="ECO:0000313" key="7">
    <source>
        <dbReference type="Proteomes" id="UP000094761"/>
    </source>
</evidence>
<feature type="binding site" evidence="2">
    <location>
        <position position="268"/>
    </location>
    <ligand>
        <name>substrate</name>
    </ligand>
</feature>
<evidence type="ECO:0000259" key="3">
    <source>
        <dbReference type="PROSITE" id="PS51186"/>
    </source>
</evidence>
<dbReference type="Pfam" id="PF04101">
    <property type="entry name" value="Glyco_tran_28_C"/>
    <property type="match status" value="1"/>
</dbReference>
<dbReference type="GO" id="GO:0016787">
    <property type="term" value="F:hydrolase activity"/>
    <property type="evidence" value="ECO:0007669"/>
    <property type="project" value="UniProtKB-KW"/>
</dbReference>
<reference evidence="5 7" key="1">
    <citation type="submission" date="2016-03" db="EMBL/GenBank/DDBJ databases">
        <title>Draft genome sequence of the Vibrio tubiashii subs. europaeus.</title>
        <authorList>
            <person name="Spinard E."/>
            <person name="Dubert J."/>
            <person name="Nelson D.R."/>
            <person name="Barja J.L."/>
        </authorList>
    </citation>
    <scope>NUCLEOTIDE SEQUENCE [LARGE SCALE GENOMIC DNA]</scope>
    <source>
        <strain evidence="7">PP-638</strain>
        <strain evidence="5">PP2-638</strain>
    </source>
</reference>
<accession>A0A178JA78</accession>
<dbReference type="PANTHER" id="PTHR43415:SF3">
    <property type="entry name" value="GNAT-FAMILY ACETYLTRANSFERASE"/>
    <property type="match status" value="1"/>
</dbReference>
<dbReference type="GO" id="GO:0016747">
    <property type="term" value="F:acyltransferase activity, transferring groups other than amino-acyl groups"/>
    <property type="evidence" value="ECO:0007669"/>
    <property type="project" value="InterPro"/>
</dbReference>
<keyword evidence="5" id="KW-0378">Hydrolase</keyword>
<proteinExistence type="predicted"/>
<dbReference type="EMBL" id="LUAX01000004">
    <property type="protein sequence ID" value="OAM99052.1"/>
    <property type="molecule type" value="Genomic_DNA"/>
</dbReference>
<dbReference type="InterPro" id="IPR000182">
    <property type="entry name" value="GNAT_dom"/>
</dbReference>
<organism evidence="5 7">
    <name type="scientific">Vibrio europaeus</name>
    <dbReference type="NCBI Taxonomy" id="300876"/>
    <lineage>
        <taxon>Bacteria</taxon>
        <taxon>Pseudomonadati</taxon>
        <taxon>Pseudomonadota</taxon>
        <taxon>Gammaproteobacteria</taxon>
        <taxon>Vibrionales</taxon>
        <taxon>Vibrionaceae</taxon>
        <taxon>Vibrio</taxon>
        <taxon>Vibrio oreintalis group</taxon>
    </lineage>
</organism>
<dbReference type="Gene3D" id="3.40.50.2000">
    <property type="entry name" value="Glycogen Phosphorylase B"/>
    <property type="match status" value="1"/>
</dbReference>
<gene>
    <name evidence="4" type="primary">pseG</name>
    <name evidence="5" type="ORF">AZ468_12975</name>
    <name evidence="6" type="ORF">HOO69_14760</name>
    <name evidence="4" type="ORF">OPW20_24010</name>
</gene>
<evidence type="ECO:0000256" key="1">
    <source>
        <dbReference type="PIRSR" id="PIRSR620023-1"/>
    </source>
</evidence>
<keyword evidence="9" id="KW-1185">Reference proteome</keyword>
<dbReference type="Proteomes" id="UP001150001">
    <property type="component" value="Unassembled WGS sequence"/>
</dbReference>
<dbReference type="InterPro" id="IPR007235">
    <property type="entry name" value="Glyco_trans_28_C"/>
</dbReference>
<dbReference type="RefSeq" id="WP_069667883.1">
    <property type="nucleotide sequence ID" value="NZ_CP053541.1"/>
</dbReference>
<dbReference type="Proteomes" id="UP000501443">
    <property type="component" value="Chromosome 1"/>
</dbReference>
<feature type="domain" description="N-acetyltransferase" evidence="3">
    <location>
        <begin position="356"/>
        <end position="498"/>
    </location>
</feature>
<dbReference type="InterPro" id="IPR016181">
    <property type="entry name" value="Acyl_CoA_acyltransferase"/>
</dbReference>
<dbReference type="OrthoDB" id="9788924at2"/>
<reference evidence="4" key="3">
    <citation type="submission" date="2022-11" db="EMBL/GenBank/DDBJ databases">
        <title>Role of the vibriolysin VemA secreted by the emergent pathogen Vibrio europaeus in the colonization of Manila clam mucus.</title>
        <authorList>
            <person name="Martinez C."/>
            <person name="Rodriguez S."/>
            <person name="Vences A."/>
            <person name="Barja J.L."/>
            <person name="Toranzo A.E."/>
            <person name="Dubert J."/>
        </authorList>
    </citation>
    <scope>NUCLEOTIDE SEQUENCE</scope>
    <source>
        <strain evidence="4">3454</strain>
    </source>
</reference>
<dbReference type="GeneID" id="78076621"/>
<dbReference type="Proteomes" id="UP000094761">
    <property type="component" value="Unassembled WGS sequence"/>
</dbReference>
<dbReference type="SUPFAM" id="SSF55729">
    <property type="entry name" value="Acyl-CoA N-acyltransferases (Nat)"/>
    <property type="match status" value="1"/>
</dbReference>
<dbReference type="EC" id="3.6.1.57" evidence="4"/>
<evidence type="ECO:0000313" key="6">
    <source>
        <dbReference type="EMBL" id="QJY37756.1"/>
    </source>
</evidence>
<dbReference type="PANTHER" id="PTHR43415">
    <property type="entry name" value="SPERMIDINE N(1)-ACETYLTRANSFERASE"/>
    <property type="match status" value="1"/>
</dbReference>
<dbReference type="EMBL" id="JAPFIT010000032">
    <property type="protein sequence ID" value="MDC5743129.1"/>
    <property type="molecule type" value="Genomic_DNA"/>
</dbReference>
<dbReference type="Gene3D" id="3.40.50.11190">
    <property type="match status" value="1"/>
</dbReference>
<sequence>MKVIFRADASTMIGTGHIMRCLVVADALREQDYTVSFACIPQEGDMIPYIENRGYEVLTLSASSDLANVDELNYSTWLLQSENDDAIEFAHLVGSAEIVVVDHYAIGKSWHKQVINQLNCFLVAIDDLVREHHADLIIDQTLGRTPEEYSGRGKVLSGIDYAMVAPKFSKLRSQAVSKVFNDKKPKILISMGGVDQQNATLQSLQALVGQVDANFTVLLGPRSPHFQIVKDWCALHENIEHKEFESDMARLMLEHDIAIGAPGTTSWERACLGLPSILIPLANNQKTVCEQLLKCNAVLTVSLDEIGNSLLNQYYELVSRWSQYHANNLKLCDGLGVQRVTFEIHKNFKPKTSIDLSLRKATQNDIKTVYDWQSHPSTRKFALNTEVPSWDSHYRWMSQKLESKCDYFYIIFDSGSGDKLGVLRLDLTEPDNYLVSIYVSPEHYGRGIALAALNIVSELHSDMTLHATVLEENTASHRLFKKAKFIQIDSRSYIRYAS</sequence>